<dbReference type="GO" id="GO:0000162">
    <property type="term" value="P:L-tryptophan biosynthetic process"/>
    <property type="evidence" value="ECO:0007669"/>
    <property type="project" value="TreeGrafter"/>
</dbReference>
<dbReference type="GO" id="GO:0005829">
    <property type="term" value="C:cytosol"/>
    <property type="evidence" value="ECO:0007669"/>
    <property type="project" value="TreeGrafter"/>
</dbReference>
<dbReference type="PRINTS" id="PR00096">
    <property type="entry name" value="GATASE"/>
</dbReference>
<keyword evidence="4" id="KW-1185">Reference proteome</keyword>
<dbReference type="CDD" id="cd01743">
    <property type="entry name" value="GATase1_Anthranilate_Synthase"/>
    <property type="match status" value="1"/>
</dbReference>
<dbReference type="InterPro" id="IPR050472">
    <property type="entry name" value="Anth_synth/Amidotransfase"/>
</dbReference>
<dbReference type="RefSeq" id="WP_155933860.1">
    <property type="nucleotide sequence ID" value="NZ_WODC01000004.1"/>
</dbReference>
<dbReference type="InterPro" id="IPR017926">
    <property type="entry name" value="GATASE"/>
</dbReference>
<keyword evidence="1" id="KW-0315">Glutamine amidotransferase</keyword>
<gene>
    <name evidence="3" type="ORF">GKC30_08065</name>
</gene>
<comment type="caution">
    <text evidence="3">The sequence shown here is derived from an EMBL/GenBank/DDBJ whole genome shotgun (WGS) entry which is preliminary data.</text>
</comment>
<dbReference type="Gene3D" id="3.40.50.880">
    <property type="match status" value="1"/>
</dbReference>
<proteinExistence type="predicted"/>
<dbReference type="EMBL" id="WODC01000004">
    <property type="protein sequence ID" value="MUM77584.1"/>
    <property type="molecule type" value="Genomic_DNA"/>
</dbReference>
<dbReference type="Pfam" id="PF00117">
    <property type="entry name" value="GATase"/>
    <property type="match status" value="1"/>
</dbReference>
<dbReference type="AlphaFoldDB" id="A0A7K1KND2"/>
<dbReference type="InterPro" id="IPR029062">
    <property type="entry name" value="Class_I_gatase-like"/>
</dbReference>
<dbReference type="Proteomes" id="UP000461162">
    <property type="component" value="Unassembled WGS sequence"/>
</dbReference>
<evidence type="ECO:0000313" key="3">
    <source>
        <dbReference type="EMBL" id="MUM77584.1"/>
    </source>
</evidence>
<feature type="domain" description="Glutamine amidotransferase" evidence="2">
    <location>
        <begin position="4"/>
        <end position="165"/>
    </location>
</feature>
<accession>A0A7K1KND2</accession>
<dbReference type="PANTHER" id="PTHR43418:SF4">
    <property type="entry name" value="MULTIFUNCTIONAL TRYPTOPHAN BIOSYNTHESIS PROTEIN"/>
    <property type="match status" value="1"/>
</dbReference>
<dbReference type="GO" id="GO:0004049">
    <property type="term" value="F:anthranilate synthase activity"/>
    <property type="evidence" value="ECO:0007669"/>
    <property type="project" value="TreeGrafter"/>
</dbReference>
<evidence type="ECO:0000259" key="2">
    <source>
        <dbReference type="Pfam" id="PF00117"/>
    </source>
</evidence>
<dbReference type="InterPro" id="IPR006221">
    <property type="entry name" value="TrpG/PapA_dom"/>
</dbReference>
<protein>
    <submittedName>
        <fullName evidence="3">Aminodeoxychorismate/anthranilate synthase component II</fullName>
    </submittedName>
</protein>
<dbReference type="PROSITE" id="PS51273">
    <property type="entry name" value="GATASE_TYPE_1"/>
    <property type="match status" value="1"/>
</dbReference>
<dbReference type="SUPFAM" id="SSF52317">
    <property type="entry name" value="Class I glutamine amidotransferase-like"/>
    <property type="match status" value="1"/>
</dbReference>
<name>A0A7K1KND2_9BACT</name>
<sequence>MRILLVDNADSFTRNLEHLLLATVSGADVGVIPYVGLAEADPADFDLVVISPGPGRPEDYPAYARVFEVGRPVLGVCLGMQIINQWRGGRTAMLPGCIHGRAEVIDWNGQRRQVARYHSLHVTEAGRGLAVLARNDAGVIMALGSRTHGLLGYQFHPESFMTPEGGIFVVHALDFLGLR</sequence>
<dbReference type="PRINTS" id="PR00097">
    <property type="entry name" value="ANTSNTHASEII"/>
</dbReference>
<organism evidence="3 4">
    <name type="scientific">Pseudodesulfovibrio alkaliphilus</name>
    <dbReference type="NCBI Taxonomy" id="2661613"/>
    <lineage>
        <taxon>Bacteria</taxon>
        <taxon>Pseudomonadati</taxon>
        <taxon>Thermodesulfobacteriota</taxon>
        <taxon>Desulfovibrionia</taxon>
        <taxon>Desulfovibrionales</taxon>
        <taxon>Desulfovibrionaceae</taxon>
    </lineage>
</organism>
<evidence type="ECO:0000256" key="1">
    <source>
        <dbReference type="ARBA" id="ARBA00022962"/>
    </source>
</evidence>
<reference evidence="3 4" key="1">
    <citation type="submission" date="2019-11" db="EMBL/GenBank/DDBJ databases">
        <title>Pseudodesulfovibrio alkaliphilus, sp. nov., an alkaliphilic sulfate-reducing bacteria from mud volcano of Taman peninsula, Russia.</title>
        <authorList>
            <person name="Frolova A."/>
            <person name="Merkel A.Y."/>
            <person name="Slobodkin A.I."/>
        </authorList>
    </citation>
    <scope>NUCLEOTIDE SEQUENCE [LARGE SCALE GENOMIC DNA]</scope>
    <source>
        <strain evidence="3 4">F-1</strain>
    </source>
</reference>
<evidence type="ECO:0000313" key="4">
    <source>
        <dbReference type="Proteomes" id="UP000461162"/>
    </source>
</evidence>
<dbReference type="PANTHER" id="PTHR43418">
    <property type="entry name" value="MULTIFUNCTIONAL TRYPTOPHAN BIOSYNTHESIS PROTEIN-RELATED"/>
    <property type="match status" value="1"/>
</dbReference>